<dbReference type="Gene3D" id="3.10.120.10">
    <property type="entry name" value="Cytochrome b5-like heme/steroid binding domain"/>
    <property type="match status" value="1"/>
</dbReference>
<reference evidence="3 4" key="1">
    <citation type="journal article" date="2010" name="Stand. Genomic Sci.">
        <title>Complete genome sequence of Denitrovibrio acetiphilus type strain (N2460).</title>
        <authorList>
            <person name="Kiss H."/>
            <person name="Lang E."/>
            <person name="Lapidus A."/>
            <person name="Copeland A."/>
            <person name="Nolan M."/>
            <person name="Glavina Del Rio T."/>
            <person name="Chen F."/>
            <person name="Lucas S."/>
            <person name="Tice H."/>
            <person name="Cheng J.F."/>
            <person name="Han C."/>
            <person name="Goodwin L."/>
            <person name="Pitluck S."/>
            <person name="Liolios K."/>
            <person name="Pati A."/>
            <person name="Ivanova N."/>
            <person name="Mavromatis K."/>
            <person name="Chen A."/>
            <person name="Palaniappan K."/>
            <person name="Land M."/>
            <person name="Hauser L."/>
            <person name="Chang Y.J."/>
            <person name="Jeffries C.D."/>
            <person name="Detter J.C."/>
            <person name="Brettin T."/>
            <person name="Spring S."/>
            <person name="Rohde M."/>
            <person name="Goker M."/>
            <person name="Woyke T."/>
            <person name="Bristow J."/>
            <person name="Eisen J.A."/>
            <person name="Markowitz V."/>
            <person name="Hugenholtz P."/>
            <person name="Kyrpides N.C."/>
            <person name="Klenk H.P."/>
        </authorList>
    </citation>
    <scope>NUCLEOTIDE SEQUENCE [LARGE SCALE GENOMIC DNA]</scope>
    <source>
        <strain evidence="4">DSM 12809 / NBRC 114555 / N2460</strain>
    </source>
</reference>
<dbReference type="HOGENOM" id="CLU_1203237_0_0_0"/>
<feature type="transmembrane region" description="Helical" evidence="1">
    <location>
        <begin position="101"/>
        <end position="120"/>
    </location>
</feature>
<dbReference type="Proteomes" id="UP000002012">
    <property type="component" value="Chromosome"/>
</dbReference>
<dbReference type="RefSeq" id="WP_013010935.1">
    <property type="nucleotide sequence ID" value="NC_013943.1"/>
</dbReference>
<feature type="domain" description="Cytochrome b5 heme-binding" evidence="2">
    <location>
        <begin position="1"/>
        <end position="73"/>
    </location>
</feature>
<name>D4H8S5_DENA2</name>
<proteinExistence type="predicted"/>
<feature type="transmembrane region" description="Helical" evidence="1">
    <location>
        <begin position="196"/>
        <end position="220"/>
    </location>
</feature>
<feature type="transmembrane region" description="Helical" evidence="1">
    <location>
        <begin position="166"/>
        <end position="190"/>
    </location>
</feature>
<evidence type="ECO:0000259" key="2">
    <source>
        <dbReference type="SMART" id="SM01117"/>
    </source>
</evidence>
<dbReference type="PaxDb" id="522772-Dacet_1659"/>
<dbReference type="eggNOG" id="COG4892">
    <property type="taxonomic scope" value="Bacteria"/>
</dbReference>
<dbReference type="eggNOG" id="COG4244">
    <property type="taxonomic scope" value="Bacteria"/>
</dbReference>
<keyword evidence="1" id="KW-1133">Transmembrane helix</keyword>
<protein>
    <submittedName>
        <fullName evidence="3">Cytochrome b5</fullName>
    </submittedName>
</protein>
<dbReference type="InterPro" id="IPR001199">
    <property type="entry name" value="Cyt_B5-like_heme/steroid-bd"/>
</dbReference>
<dbReference type="Pfam" id="PF09990">
    <property type="entry name" value="DUF2231"/>
    <property type="match status" value="1"/>
</dbReference>
<evidence type="ECO:0000256" key="1">
    <source>
        <dbReference type="SAM" id="Phobius"/>
    </source>
</evidence>
<accession>D4H8S5</accession>
<dbReference type="SUPFAM" id="SSF55856">
    <property type="entry name" value="Cytochrome b5-like heme/steroid binding domain"/>
    <property type="match status" value="1"/>
</dbReference>
<keyword evidence="1" id="KW-0812">Transmembrane</keyword>
<dbReference type="Pfam" id="PF00173">
    <property type="entry name" value="Cyt-b5"/>
    <property type="match status" value="1"/>
</dbReference>
<dbReference type="EMBL" id="CP001968">
    <property type="protein sequence ID" value="ADD68424.1"/>
    <property type="molecule type" value="Genomic_DNA"/>
</dbReference>
<dbReference type="AlphaFoldDB" id="D4H8S5"/>
<keyword evidence="1" id="KW-0472">Membrane</keyword>
<evidence type="ECO:0000313" key="4">
    <source>
        <dbReference type="Proteomes" id="UP000002012"/>
    </source>
</evidence>
<gene>
    <name evidence="3" type="ordered locus">Dacet_1659</name>
</gene>
<dbReference type="KEGG" id="dap:Dacet_1659"/>
<keyword evidence="4" id="KW-1185">Reference proteome</keyword>
<dbReference type="InParanoid" id="D4H8S5"/>
<dbReference type="InterPro" id="IPR036400">
    <property type="entry name" value="Cyt_B5-like_heme/steroid_sf"/>
</dbReference>
<feature type="transmembrane region" description="Helical" evidence="1">
    <location>
        <begin position="132"/>
        <end position="154"/>
    </location>
</feature>
<dbReference type="STRING" id="522772.Dacet_1659"/>
<evidence type="ECO:0000313" key="3">
    <source>
        <dbReference type="EMBL" id="ADD68424.1"/>
    </source>
</evidence>
<organism evidence="3 4">
    <name type="scientific">Denitrovibrio acetiphilus (strain DSM 12809 / NBRC 114555 / N2460)</name>
    <dbReference type="NCBI Taxonomy" id="522772"/>
    <lineage>
        <taxon>Bacteria</taxon>
        <taxon>Pseudomonadati</taxon>
        <taxon>Deferribacterota</taxon>
        <taxon>Deferribacteres</taxon>
        <taxon>Deferribacterales</taxon>
        <taxon>Geovibrionaceae</taxon>
        <taxon>Denitrovibrio</taxon>
    </lineage>
</organism>
<dbReference type="SMART" id="SM01117">
    <property type="entry name" value="Cyt-b5"/>
    <property type="match status" value="1"/>
</dbReference>
<dbReference type="InterPro" id="IPR019251">
    <property type="entry name" value="DUF2231_TM"/>
</dbReference>
<sequence>MKKDELEHFNGKDGAKAYVSYKGRVYDVTDSRLWKNGKHVNKHGAGMDLTEAMESAPHGVEVLERFENIDALDGFRVQKDQVRGKKEIIKKLYRIFHPHPMLIHFPMGLLVFTVIMQALFLYTRKASFELSAFYSLVTAVVFTFPTIFSGMVSWWVNYELAVNKIFIYKISFSFILLVMGIIEISVRFFLPDISSVAGWGGILFNFMIFANIPVLAVVGFHGGKLSWG</sequence>